<evidence type="ECO:0000256" key="5">
    <source>
        <dbReference type="ARBA" id="ARBA00022989"/>
    </source>
</evidence>
<keyword evidence="3" id="KW-1003">Cell membrane</keyword>
<dbReference type="GO" id="GO:0005886">
    <property type="term" value="C:plasma membrane"/>
    <property type="evidence" value="ECO:0007669"/>
    <property type="project" value="UniProtKB-SubCell"/>
</dbReference>
<dbReference type="CDD" id="cd06261">
    <property type="entry name" value="TM_PBP2"/>
    <property type="match status" value="1"/>
</dbReference>
<keyword evidence="5 7" id="KW-1133">Transmembrane helix</keyword>
<name>A0A085WQV8_9BACT</name>
<comment type="caution">
    <text evidence="9">The sequence shown here is derived from an EMBL/GenBank/DDBJ whole genome shotgun (WGS) entry which is preliminary data.</text>
</comment>
<dbReference type="AlphaFoldDB" id="A0A085WQV8"/>
<dbReference type="EMBL" id="JMCB01000003">
    <property type="protein sequence ID" value="KFE70071.1"/>
    <property type="molecule type" value="Genomic_DNA"/>
</dbReference>
<dbReference type="PROSITE" id="PS50928">
    <property type="entry name" value="ABC_TM1"/>
    <property type="match status" value="1"/>
</dbReference>
<organism evidence="9 10">
    <name type="scientific">Hyalangium minutum</name>
    <dbReference type="NCBI Taxonomy" id="394096"/>
    <lineage>
        <taxon>Bacteria</taxon>
        <taxon>Pseudomonadati</taxon>
        <taxon>Myxococcota</taxon>
        <taxon>Myxococcia</taxon>
        <taxon>Myxococcales</taxon>
        <taxon>Cystobacterineae</taxon>
        <taxon>Archangiaceae</taxon>
        <taxon>Hyalangium</taxon>
    </lineage>
</organism>
<dbReference type="Pfam" id="PF00528">
    <property type="entry name" value="BPD_transp_1"/>
    <property type="match status" value="1"/>
</dbReference>
<dbReference type="Proteomes" id="UP000028725">
    <property type="component" value="Unassembled WGS sequence"/>
</dbReference>
<dbReference type="OrthoDB" id="9785347at2"/>
<keyword evidence="4 7" id="KW-0812">Transmembrane</keyword>
<dbReference type="GO" id="GO:0055085">
    <property type="term" value="P:transmembrane transport"/>
    <property type="evidence" value="ECO:0007669"/>
    <property type="project" value="InterPro"/>
</dbReference>
<proteinExistence type="inferred from homology"/>
<evidence type="ECO:0000256" key="7">
    <source>
        <dbReference type="RuleBase" id="RU363032"/>
    </source>
</evidence>
<evidence type="ECO:0000256" key="4">
    <source>
        <dbReference type="ARBA" id="ARBA00022692"/>
    </source>
</evidence>
<dbReference type="PANTHER" id="PTHR43005">
    <property type="entry name" value="BLR7065 PROTEIN"/>
    <property type="match status" value="1"/>
</dbReference>
<dbReference type="STRING" id="394096.DB31_5113"/>
<evidence type="ECO:0000256" key="1">
    <source>
        <dbReference type="ARBA" id="ARBA00004651"/>
    </source>
</evidence>
<comment type="subcellular location">
    <subcellularLocation>
        <location evidence="1 7">Cell membrane</location>
        <topology evidence="1 7">Multi-pass membrane protein</topology>
    </subcellularLocation>
</comment>
<dbReference type="Gene3D" id="1.10.3720.10">
    <property type="entry name" value="MetI-like"/>
    <property type="match status" value="1"/>
</dbReference>
<evidence type="ECO:0000256" key="6">
    <source>
        <dbReference type="ARBA" id="ARBA00023136"/>
    </source>
</evidence>
<keyword evidence="6 7" id="KW-0472">Membrane</keyword>
<dbReference type="SUPFAM" id="SSF161098">
    <property type="entry name" value="MetI-like"/>
    <property type="match status" value="1"/>
</dbReference>
<evidence type="ECO:0000313" key="10">
    <source>
        <dbReference type="Proteomes" id="UP000028725"/>
    </source>
</evidence>
<keyword evidence="10" id="KW-1185">Reference proteome</keyword>
<feature type="transmembrane region" description="Helical" evidence="7">
    <location>
        <begin position="129"/>
        <end position="147"/>
    </location>
</feature>
<gene>
    <name evidence="9" type="ORF">DB31_5113</name>
</gene>
<evidence type="ECO:0000256" key="3">
    <source>
        <dbReference type="ARBA" id="ARBA00022475"/>
    </source>
</evidence>
<reference evidence="9 10" key="1">
    <citation type="submission" date="2014-04" db="EMBL/GenBank/DDBJ databases">
        <title>Genome assembly of Hyalangium minutum DSM 14724.</title>
        <authorList>
            <person name="Sharma G."/>
            <person name="Subramanian S."/>
        </authorList>
    </citation>
    <scope>NUCLEOTIDE SEQUENCE [LARGE SCALE GENOMIC DNA]</scope>
    <source>
        <strain evidence="9 10">DSM 14724</strain>
    </source>
</reference>
<feature type="transmembrane region" description="Helical" evidence="7">
    <location>
        <begin position="32"/>
        <end position="53"/>
    </location>
</feature>
<dbReference type="PATRIC" id="fig|394096.3.peg.1595"/>
<feature type="domain" description="ABC transmembrane type-1" evidence="8">
    <location>
        <begin position="92"/>
        <end position="304"/>
    </location>
</feature>
<comment type="similarity">
    <text evidence="7">Belongs to the binding-protein-dependent transport system permease family.</text>
</comment>
<protein>
    <submittedName>
        <fullName evidence="9">Maltose/maltodextrin ABC transporter, permease protein MalF</fullName>
    </submittedName>
</protein>
<feature type="transmembrane region" description="Helical" evidence="7">
    <location>
        <begin position="95"/>
        <end position="117"/>
    </location>
</feature>
<dbReference type="InterPro" id="IPR000515">
    <property type="entry name" value="MetI-like"/>
</dbReference>
<evidence type="ECO:0000256" key="2">
    <source>
        <dbReference type="ARBA" id="ARBA00022448"/>
    </source>
</evidence>
<accession>A0A085WQV8</accession>
<dbReference type="InterPro" id="IPR035906">
    <property type="entry name" value="MetI-like_sf"/>
</dbReference>
<feature type="transmembrane region" description="Helical" evidence="7">
    <location>
        <begin position="283"/>
        <end position="307"/>
    </location>
</feature>
<sequence>MADSTTPIAASAATGEVAELPPSALVRQRTRAAWLFLLPTLIAMGLVAGWPLGRTFWFAFTDANLTDLTASQFVGFASLLSVIEDPDWWTTVWTTFRFALVSVSLETVLGLIIALTLNAQFPGRGVARASVLVPWAIPTVVSARMWAWMFNDIYGVINAIFLKVGLISEPMAWTAEPSLSFAAVVAVDVWKTTPFMALLILAALQMLPGDIYEAAKIDGSGPIRTFFQVTLPLLKGPLMVAIIFRMLDALRVFDVFFVLTGGSTDTMPMAGYARQRMFEYQEIGVGSAAATLLFAIIAVFTAVYMVVGRVNVGGEA</sequence>
<evidence type="ECO:0000313" key="9">
    <source>
        <dbReference type="EMBL" id="KFE70071.1"/>
    </source>
</evidence>
<feature type="transmembrane region" description="Helical" evidence="7">
    <location>
        <begin position="179"/>
        <end position="204"/>
    </location>
</feature>
<evidence type="ECO:0000259" key="8">
    <source>
        <dbReference type="PROSITE" id="PS50928"/>
    </source>
</evidence>
<keyword evidence="2 7" id="KW-0813">Transport</keyword>
<dbReference type="PANTHER" id="PTHR43005:SF2">
    <property type="entry name" value="INTEGRAL MEMBRANE SUGAR TRANSPORT PROTEIN"/>
    <property type="match status" value="1"/>
</dbReference>
<dbReference type="RefSeq" id="WP_052419791.1">
    <property type="nucleotide sequence ID" value="NZ_JMCB01000003.1"/>
</dbReference>